<dbReference type="Proteomes" id="UP000482960">
    <property type="component" value="Unassembled WGS sequence"/>
</dbReference>
<accession>A0A6V8L1H6</accession>
<dbReference type="GO" id="GO:0004806">
    <property type="term" value="F:triacylglycerol lipase activity"/>
    <property type="evidence" value="ECO:0007669"/>
    <property type="project" value="TreeGrafter"/>
</dbReference>
<evidence type="ECO:0000256" key="1">
    <source>
        <dbReference type="PIRSR" id="PIRSR637460-1"/>
    </source>
</evidence>
<reference evidence="5 6" key="1">
    <citation type="submission" date="2020-03" db="EMBL/GenBank/DDBJ databases">
        <title>Whole genome shotgun sequence of Phytohabitans rumicis NBRC 108638.</title>
        <authorList>
            <person name="Komaki H."/>
            <person name="Tamura T."/>
        </authorList>
    </citation>
    <scope>NUCLEOTIDE SEQUENCE [LARGE SCALE GENOMIC DNA]</scope>
    <source>
        <strain evidence="5 6">NBRC 108638</strain>
    </source>
</reference>
<sequence length="302" mass="30449">MVHHRARIRPLWIVTAAAAVAAALGAASFQATAAATGAPPEPPRGAYVALGDSYTAGPGVPVQRPDTGICARSGANYPALVAQAVQPTEFRDVSCSGAVTGNVTGPMFGVPPQVDALSADTTLVTLGIGGNDAGFAPSVATCVVLSLLDQDGAPCAAHFTGDGVDRLAQAVDDVGPKVGAVLTEVRRRAPRATVLLVGYPSLLPESKADCAVFQPIAAGDVPYLRSLNQRLNQVLADQAAAAGAVFVDTFTSSEGHDGCQAPGVRFVEGVLGAEGAAPVHPNAAGMRDMADQVLAALDAPAR</sequence>
<dbReference type="Pfam" id="PF13472">
    <property type="entry name" value="Lipase_GDSL_2"/>
    <property type="match status" value="1"/>
</dbReference>
<proteinExistence type="predicted"/>
<feature type="active site" evidence="1">
    <location>
        <position position="280"/>
    </location>
</feature>
<evidence type="ECO:0000313" key="6">
    <source>
        <dbReference type="Proteomes" id="UP000482960"/>
    </source>
</evidence>
<evidence type="ECO:0000259" key="4">
    <source>
        <dbReference type="Pfam" id="PF13472"/>
    </source>
</evidence>
<reference evidence="5 6" key="2">
    <citation type="submission" date="2020-03" db="EMBL/GenBank/DDBJ databases">
        <authorList>
            <person name="Ichikawa N."/>
            <person name="Kimura A."/>
            <person name="Kitahashi Y."/>
            <person name="Uohara A."/>
        </authorList>
    </citation>
    <scope>NUCLEOTIDE SEQUENCE [LARGE SCALE GENOMIC DNA]</scope>
    <source>
        <strain evidence="5 6">NBRC 108638</strain>
    </source>
</reference>
<protein>
    <submittedName>
        <fullName evidence="5">Lipase</fullName>
    </submittedName>
</protein>
<comment type="caution">
    <text evidence="5">The sequence shown here is derived from an EMBL/GenBank/DDBJ whole genome shotgun (WGS) entry which is preliminary data.</text>
</comment>
<name>A0A6V8L1H6_9ACTN</name>
<dbReference type="SUPFAM" id="SSF52266">
    <property type="entry name" value="SGNH hydrolase"/>
    <property type="match status" value="1"/>
</dbReference>
<dbReference type="CDD" id="cd01823">
    <property type="entry name" value="SEST_like"/>
    <property type="match status" value="1"/>
</dbReference>
<dbReference type="PANTHER" id="PTHR37981">
    <property type="entry name" value="LIPASE 2"/>
    <property type="match status" value="1"/>
</dbReference>
<evidence type="ECO:0000256" key="2">
    <source>
        <dbReference type="PIRSR" id="PIRSR637460-2"/>
    </source>
</evidence>
<feature type="domain" description="SGNH hydrolase-type esterase" evidence="4">
    <location>
        <begin position="49"/>
        <end position="287"/>
    </location>
</feature>
<keyword evidence="2" id="KW-1015">Disulfide bond</keyword>
<feature type="disulfide bond" evidence="2">
    <location>
        <begin position="210"/>
        <end position="259"/>
    </location>
</feature>
<feature type="signal peptide" evidence="3">
    <location>
        <begin position="1"/>
        <end position="33"/>
    </location>
</feature>
<feature type="disulfide bond" evidence="2">
    <location>
        <begin position="70"/>
        <end position="95"/>
    </location>
</feature>
<feature type="disulfide bond" evidence="2">
    <location>
        <begin position="142"/>
        <end position="155"/>
    </location>
</feature>
<dbReference type="InterPro" id="IPR037460">
    <property type="entry name" value="SEST-like"/>
</dbReference>
<organism evidence="5 6">
    <name type="scientific">Phytohabitans rumicis</name>
    <dbReference type="NCBI Taxonomy" id="1076125"/>
    <lineage>
        <taxon>Bacteria</taxon>
        <taxon>Bacillati</taxon>
        <taxon>Actinomycetota</taxon>
        <taxon>Actinomycetes</taxon>
        <taxon>Micromonosporales</taxon>
        <taxon>Micromonosporaceae</taxon>
    </lineage>
</organism>
<dbReference type="InterPro" id="IPR036514">
    <property type="entry name" value="SGNH_hydro_sf"/>
</dbReference>
<gene>
    <name evidence="5" type="ORF">Prum_021210</name>
</gene>
<feature type="chain" id="PRO_5038929584" evidence="3">
    <location>
        <begin position="34"/>
        <end position="302"/>
    </location>
</feature>
<evidence type="ECO:0000256" key="3">
    <source>
        <dbReference type="SAM" id="SignalP"/>
    </source>
</evidence>
<evidence type="ECO:0000313" key="5">
    <source>
        <dbReference type="EMBL" id="GFJ88479.1"/>
    </source>
</evidence>
<feature type="active site" description="Nucleophile" evidence="1">
    <location>
        <position position="53"/>
    </location>
</feature>
<dbReference type="PANTHER" id="PTHR37981:SF1">
    <property type="entry name" value="SGNH HYDROLASE-TYPE ESTERASE DOMAIN-CONTAINING PROTEIN"/>
    <property type="match status" value="1"/>
</dbReference>
<keyword evidence="6" id="KW-1185">Reference proteome</keyword>
<dbReference type="EMBL" id="BLPG01000001">
    <property type="protein sequence ID" value="GFJ88479.1"/>
    <property type="molecule type" value="Genomic_DNA"/>
</dbReference>
<dbReference type="GO" id="GO:0019433">
    <property type="term" value="P:triglyceride catabolic process"/>
    <property type="evidence" value="ECO:0007669"/>
    <property type="project" value="TreeGrafter"/>
</dbReference>
<dbReference type="AlphaFoldDB" id="A0A6V8L1H6"/>
<keyword evidence="3" id="KW-0732">Signal</keyword>
<dbReference type="InterPro" id="IPR013830">
    <property type="entry name" value="SGNH_hydro"/>
</dbReference>
<dbReference type="Gene3D" id="3.40.50.1110">
    <property type="entry name" value="SGNH hydrolase"/>
    <property type="match status" value="1"/>
</dbReference>